<organism evidence="3 4">
    <name type="scientific">Ferrovibrio xuzhouensis</name>
    <dbReference type="NCBI Taxonomy" id="1576914"/>
    <lineage>
        <taxon>Bacteria</taxon>
        <taxon>Pseudomonadati</taxon>
        <taxon>Pseudomonadota</taxon>
        <taxon>Alphaproteobacteria</taxon>
        <taxon>Rhodospirillales</taxon>
        <taxon>Rhodospirillaceae</taxon>
        <taxon>Ferrovibrio</taxon>
    </lineage>
</organism>
<proteinExistence type="inferred from homology"/>
<dbReference type="RefSeq" id="WP_379726781.1">
    <property type="nucleotide sequence ID" value="NZ_JBHRYJ010000002.1"/>
</dbReference>
<dbReference type="PRINTS" id="PR00081">
    <property type="entry name" value="GDHRDH"/>
</dbReference>
<dbReference type="PRINTS" id="PR00080">
    <property type="entry name" value="SDRFAMILY"/>
</dbReference>
<keyword evidence="4" id="KW-1185">Reference proteome</keyword>
<evidence type="ECO:0000313" key="3">
    <source>
        <dbReference type="EMBL" id="MFC3676345.1"/>
    </source>
</evidence>
<evidence type="ECO:0000313" key="4">
    <source>
        <dbReference type="Proteomes" id="UP001595711"/>
    </source>
</evidence>
<dbReference type="EMBL" id="JBHRYJ010000002">
    <property type="protein sequence ID" value="MFC3676345.1"/>
    <property type="molecule type" value="Genomic_DNA"/>
</dbReference>
<reference evidence="4" key="1">
    <citation type="journal article" date="2019" name="Int. J. Syst. Evol. Microbiol.">
        <title>The Global Catalogue of Microorganisms (GCM) 10K type strain sequencing project: providing services to taxonomists for standard genome sequencing and annotation.</title>
        <authorList>
            <consortium name="The Broad Institute Genomics Platform"/>
            <consortium name="The Broad Institute Genome Sequencing Center for Infectious Disease"/>
            <person name="Wu L."/>
            <person name="Ma J."/>
        </authorList>
    </citation>
    <scope>NUCLEOTIDE SEQUENCE [LARGE SCALE GENOMIC DNA]</scope>
    <source>
        <strain evidence="4">KCTC 42182</strain>
    </source>
</reference>
<comment type="similarity">
    <text evidence="1">Belongs to the short-chain dehydrogenases/reductases (SDR) family.</text>
</comment>
<evidence type="ECO:0000256" key="2">
    <source>
        <dbReference type="ARBA" id="ARBA00023002"/>
    </source>
</evidence>
<dbReference type="InterPro" id="IPR036291">
    <property type="entry name" value="NAD(P)-bd_dom_sf"/>
</dbReference>
<sequence>MGRASNKVALITGGASGLGKATAILMAKEGAKVAIADRNLDGARAVADEIGKDAIAINLDVTSEQQWIAALDVVDAAFGKLNVMVHSAGVGVLKNVEDITVEEWHFVHNVNLHGPFLGIKHGLSRMRAHAPGSIVIISSVSGIIAGHNMSAYNTSKAAARMLAKTTALHCAKRKYDIRCNSVHPTFIDTPMVQEMIYAGGDPDDRRAKLAAQVPLGRLGEPNDVANCILYLASDESKFVTGAEFVIDGGITAQ</sequence>
<dbReference type="Proteomes" id="UP001595711">
    <property type="component" value="Unassembled WGS sequence"/>
</dbReference>
<name>A0ABV7VGP3_9PROT</name>
<dbReference type="PROSITE" id="PS00061">
    <property type="entry name" value="ADH_SHORT"/>
    <property type="match status" value="1"/>
</dbReference>
<dbReference type="EC" id="1.1.1.47" evidence="3"/>
<dbReference type="Gene3D" id="3.40.50.720">
    <property type="entry name" value="NAD(P)-binding Rossmann-like Domain"/>
    <property type="match status" value="1"/>
</dbReference>
<dbReference type="NCBIfam" id="NF005559">
    <property type="entry name" value="PRK07231.1"/>
    <property type="match status" value="1"/>
</dbReference>
<dbReference type="PANTHER" id="PTHR24321">
    <property type="entry name" value="DEHYDROGENASES, SHORT CHAIN"/>
    <property type="match status" value="1"/>
</dbReference>
<gene>
    <name evidence="3" type="ORF">ACFOOQ_12375</name>
</gene>
<dbReference type="GO" id="GO:0047936">
    <property type="term" value="F:glucose 1-dehydrogenase [NAD(P)+] activity"/>
    <property type="evidence" value="ECO:0007669"/>
    <property type="project" value="UniProtKB-EC"/>
</dbReference>
<keyword evidence="2 3" id="KW-0560">Oxidoreductase</keyword>
<comment type="caution">
    <text evidence="3">The sequence shown here is derived from an EMBL/GenBank/DDBJ whole genome shotgun (WGS) entry which is preliminary data.</text>
</comment>
<protein>
    <submittedName>
        <fullName evidence="3">Glucose 1-dehydrogenase</fullName>
        <ecNumber evidence="3">1.1.1.47</ecNumber>
    </submittedName>
</protein>
<dbReference type="Pfam" id="PF13561">
    <property type="entry name" value="adh_short_C2"/>
    <property type="match status" value="1"/>
</dbReference>
<dbReference type="InterPro" id="IPR002347">
    <property type="entry name" value="SDR_fam"/>
</dbReference>
<dbReference type="SUPFAM" id="SSF51735">
    <property type="entry name" value="NAD(P)-binding Rossmann-fold domains"/>
    <property type="match status" value="1"/>
</dbReference>
<dbReference type="PANTHER" id="PTHR24321:SF15">
    <property type="entry name" value="OXIDOREDUCTASE UCPA"/>
    <property type="match status" value="1"/>
</dbReference>
<dbReference type="InterPro" id="IPR020904">
    <property type="entry name" value="Sc_DH/Rdtase_CS"/>
</dbReference>
<evidence type="ECO:0000256" key="1">
    <source>
        <dbReference type="ARBA" id="ARBA00006484"/>
    </source>
</evidence>
<accession>A0ABV7VGP3</accession>